<comment type="caution">
    <text evidence="2">The sequence shown here is derived from an EMBL/GenBank/DDBJ whole genome shotgun (WGS) entry which is preliminary data.</text>
</comment>
<accession>A0A4U5J9F0</accession>
<sequence>MPEVLASALPEKPVLSSDGREIGVVHGLTMDVRTGSLDALIVKTDRTDIDALETTDDGHLRVPAKMIRGMNDQVIVTLSD</sequence>
<dbReference type="Pfam" id="PF05239">
    <property type="entry name" value="PRC"/>
    <property type="match status" value="1"/>
</dbReference>
<gene>
    <name evidence="2" type="ORF">DM868_13020</name>
</gene>
<dbReference type="InterPro" id="IPR027275">
    <property type="entry name" value="PRC-brl_dom"/>
</dbReference>
<reference evidence="2 3" key="1">
    <citation type="submission" date="2019-04" db="EMBL/GenBank/DDBJ databases">
        <title>Natronomonas sp. F20-122 a newhaloarchaeon isolated from a saline saltern of Isla Bacuta, Huelva, Spain.</title>
        <authorList>
            <person name="Duran-Viseras A."/>
            <person name="Sanchez-Porro C."/>
            <person name="Ventosa A."/>
        </authorList>
    </citation>
    <scope>NUCLEOTIDE SEQUENCE [LARGE SCALE GENOMIC DNA]</scope>
    <source>
        <strain evidence="2 3">F20-122</strain>
    </source>
</reference>
<name>A0A4U5J9F0_9EURY</name>
<dbReference type="InterPro" id="IPR011033">
    <property type="entry name" value="PRC_barrel-like_sf"/>
</dbReference>
<dbReference type="AlphaFoldDB" id="A0A4U5J9F0"/>
<protein>
    <recommendedName>
        <fullName evidence="1">PRC-barrel domain-containing protein</fullName>
    </recommendedName>
</protein>
<dbReference type="OrthoDB" id="85079at2157"/>
<organism evidence="2 3">
    <name type="scientific">Natronomonas salsuginis</name>
    <dbReference type="NCBI Taxonomy" id="2217661"/>
    <lineage>
        <taxon>Archaea</taxon>
        <taxon>Methanobacteriati</taxon>
        <taxon>Methanobacteriota</taxon>
        <taxon>Stenosarchaea group</taxon>
        <taxon>Halobacteria</taxon>
        <taxon>Halobacteriales</taxon>
        <taxon>Natronomonadaceae</taxon>
        <taxon>Natronomonas</taxon>
    </lineage>
</organism>
<proteinExistence type="predicted"/>
<feature type="domain" description="PRC-barrel" evidence="1">
    <location>
        <begin position="2"/>
        <end position="77"/>
    </location>
</feature>
<dbReference type="Proteomes" id="UP000308037">
    <property type="component" value="Unassembled WGS sequence"/>
</dbReference>
<dbReference type="EMBL" id="QKNX01000006">
    <property type="protein sequence ID" value="TKR24851.1"/>
    <property type="molecule type" value="Genomic_DNA"/>
</dbReference>
<evidence type="ECO:0000313" key="2">
    <source>
        <dbReference type="EMBL" id="TKR24851.1"/>
    </source>
</evidence>
<dbReference type="RefSeq" id="WP_137277274.1">
    <property type="nucleotide sequence ID" value="NZ_QKNX01000006.1"/>
</dbReference>
<evidence type="ECO:0000259" key="1">
    <source>
        <dbReference type="Pfam" id="PF05239"/>
    </source>
</evidence>
<evidence type="ECO:0000313" key="3">
    <source>
        <dbReference type="Proteomes" id="UP000308037"/>
    </source>
</evidence>
<keyword evidence="3" id="KW-1185">Reference proteome</keyword>
<dbReference type="Gene3D" id="2.30.30.240">
    <property type="entry name" value="PRC-barrel domain"/>
    <property type="match status" value="1"/>
</dbReference>
<dbReference type="SUPFAM" id="SSF50346">
    <property type="entry name" value="PRC-barrel domain"/>
    <property type="match status" value="1"/>
</dbReference>